<dbReference type="EMBL" id="LT635767">
    <property type="protein sequence ID" value="SGZ56075.1"/>
    <property type="molecule type" value="Genomic_DNA"/>
</dbReference>
<feature type="transmembrane region" description="Helical" evidence="8">
    <location>
        <begin position="372"/>
        <end position="397"/>
    </location>
</feature>
<dbReference type="STRING" id="45354.A0A1L0BXV0"/>
<feature type="compositionally biased region" description="Basic and acidic residues" evidence="7">
    <location>
        <begin position="42"/>
        <end position="53"/>
    </location>
</feature>
<dbReference type="GO" id="GO:0005783">
    <property type="term" value="C:endoplasmic reticulum"/>
    <property type="evidence" value="ECO:0007669"/>
    <property type="project" value="TreeGrafter"/>
</dbReference>
<evidence type="ECO:0000256" key="2">
    <source>
        <dbReference type="ARBA" id="ARBA00009457"/>
    </source>
</evidence>
<dbReference type="PANTHER" id="PTHR10926">
    <property type="entry name" value="CELL CYCLE CONTROL PROTEIN 50"/>
    <property type="match status" value="1"/>
</dbReference>
<reference evidence="11 12" key="1">
    <citation type="submission" date="2016-10" db="EMBL/GenBank/DDBJ databases">
        <authorList>
            <person name="de Groot N.N."/>
        </authorList>
    </citation>
    <scope>NUCLEOTIDE SEQUENCE [LARGE SCALE GENOMIC DNA]</scope>
    <source>
        <strain evidence="10 12">CBS 141442</strain>
        <strain evidence="9 11">PYCC 4715</strain>
    </source>
</reference>
<evidence type="ECO:0000256" key="6">
    <source>
        <dbReference type="PIRNR" id="PIRNR015840"/>
    </source>
</evidence>
<dbReference type="EMBL" id="LT635760">
    <property type="protein sequence ID" value="SGZ56076.1"/>
    <property type="molecule type" value="Genomic_DNA"/>
</dbReference>
<proteinExistence type="inferred from homology"/>
<accession>A0A1L0BXV0</accession>
<sequence>MAAQEAPTADINRRHSSESPFDDNAVIESHYESDSDDLLDEEPVKKEKNRRPPENNFSQQRLKAVNPVFTAATVIPMLILFGIIFVPIGGAMWLAAHRIEDLMIDYSHCETSASLDHWSPIPDKFVNYRFKNLPVVKTAQWKLETDNSQPFEDERQVCKIQFHVPHKIKGPLYFFYRLENFHQNHRRYAKSLSEEQIKGDAASVSTIKDTVGLNCEPLSVNSQGKRIYPCGLIANSLFNDTYGTTLLAVNGSSSSYTMTKKGIAWSGNKNRYKKTKYNYTEIVPPPNWYKMYPNGYNSTNVPDISQWEEFQNWMFTSAFPDFNKLAMRNDKDAIEEGIYEVTIGLHFPVLPYKGKKHIFISQRSAIGGKNYFMGWSWIAGGGVCLLMGVVLLAVNLIKPRKAGDSNLLSWNREKFAEDEKEEGVVGQ</sequence>
<evidence type="ECO:0000313" key="10">
    <source>
        <dbReference type="EMBL" id="SGZ56076.1"/>
    </source>
</evidence>
<evidence type="ECO:0000313" key="11">
    <source>
        <dbReference type="Proteomes" id="UP000182259"/>
    </source>
</evidence>
<evidence type="ECO:0000256" key="7">
    <source>
        <dbReference type="SAM" id="MobiDB-lite"/>
    </source>
</evidence>
<keyword evidence="5 6" id="KW-0472">Membrane</keyword>
<keyword evidence="3 8" id="KW-0812">Transmembrane</keyword>
<comment type="similarity">
    <text evidence="2 6">Belongs to the CDC50/LEM3 family.</text>
</comment>
<dbReference type="Proteomes" id="UP000182259">
    <property type="component" value="Chromosome IV"/>
</dbReference>
<evidence type="ECO:0000256" key="1">
    <source>
        <dbReference type="ARBA" id="ARBA00004370"/>
    </source>
</evidence>
<dbReference type="PANTHER" id="PTHR10926:SF20">
    <property type="entry name" value="PHOSPHOLIPID-TRANSPORTING ATPASE ACCESSORY SUBUNIT LEM3"/>
    <property type="match status" value="1"/>
</dbReference>
<evidence type="ECO:0000256" key="8">
    <source>
        <dbReference type="SAM" id="Phobius"/>
    </source>
</evidence>
<dbReference type="GO" id="GO:0045332">
    <property type="term" value="P:phospholipid translocation"/>
    <property type="evidence" value="ECO:0007669"/>
    <property type="project" value="UniProtKB-UniRule"/>
</dbReference>
<feature type="region of interest" description="Disordered" evidence="7">
    <location>
        <begin position="1"/>
        <end position="58"/>
    </location>
</feature>
<name>A0A1L0BXV0_9ASCO</name>
<dbReference type="Pfam" id="PF03381">
    <property type="entry name" value="CDC50"/>
    <property type="match status" value="1"/>
</dbReference>
<protein>
    <submittedName>
        <fullName evidence="10">CIC11C00000000975</fullName>
    </submittedName>
    <submittedName>
        <fullName evidence="9">CIC11C00000002370</fullName>
    </submittedName>
</protein>
<keyword evidence="4 8" id="KW-1133">Transmembrane helix</keyword>
<dbReference type="InterPro" id="IPR005045">
    <property type="entry name" value="CDC50/LEM3_fam"/>
</dbReference>
<dbReference type="GO" id="GO:0005886">
    <property type="term" value="C:plasma membrane"/>
    <property type="evidence" value="ECO:0007669"/>
    <property type="project" value="TreeGrafter"/>
</dbReference>
<evidence type="ECO:0000256" key="3">
    <source>
        <dbReference type="ARBA" id="ARBA00022692"/>
    </source>
</evidence>
<dbReference type="GO" id="GO:0005794">
    <property type="term" value="C:Golgi apparatus"/>
    <property type="evidence" value="ECO:0007669"/>
    <property type="project" value="TreeGrafter"/>
</dbReference>
<keyword evidence="12" id="KW-1185">Reference proteome</keyword>
<feature type="transmembrane region" description="Helical" evidence="8">
    <location>
        <begin position="68"/>
        <end position="94"/>
    </location>
</feature>
<dbReference type="PIRSF" id="PIRSF015840">
    <property type="entry name" value="DUF284_TM_euk"/>
    <property type="match status" value="1"/>
</dbReference>
<organism evidence="9 11">
    <name type="scientific">Sungouiella intermedia</name>
    <dbReference type="NCBI Taxonomy" id="45354"/>
    <lineage>
        <taxon>Eukaryota</taxon>
        <taxon>Fungi</taxon>
        <taxon>Dikarya</taxon>
        <taxon>Ascomycota</taxon>
        <taxon>Saccharomycotina</taxon>
        <taxon>Pichiomycetes</taxon>
        <taxon>Metschnikowiaceae</taxon>
        <taxon>Sungouiella</taxon>
    </lineage>
</organism>
<dbReference type="OrthoDB" id="340608at2759"/>
<evidence type="ECO:0000313" key="9">
    <source>
        <dbReference type="EMBL" id="SGZ56075.1"/>
    </source>
</evidence>
<evidence type="ECO:0000256" key="5">
    <source>
        <dbReference type="ARBA" id="ARBA00023136"/>
    </source>
</evidence>
<dbReference type="AlphaFoldDB" id="A0A1L0BXV0"/>
<gene>
    <name evidence="9" type="ORF">SAMEA4029009_CIC11G00000002370</name>
    <name evidence="10" type="ORF">SAMEA4029010_CIC11G00000000975</name>
</gene>
<evidence type="ECO:0000256" key="4">
    <source>
        <dbReference type="ARBA" id="ARBA00022989"/>
    </source>
</evidence>
<dbReference type="Proteomes" id="UP000182334">
    <property type="component" value="Chromosome V"/>
</dbReference>
<comment type="subcellular location">
    <subcellularLocation>
        <location evidence="1">Membrane</location>
    </subcellularLocation>
</comment>
<evidence type="ECO:0000313" key="12">
    <source>
        <dbReference type="Proteomes" id="UP000182334"/>
    </source>
</evidence>